<dbReference type="Pfam" id="PF01975">
    <property type="entry name" value="SurE"/>
    <property type="match status" value="1"/>
</dbReference>
<dbReference type="OrthoDB" id="4018688at2759"/>
<evidence type="ECO:0000259" key="1">
    <source>
        <dbReference type="Pfam" id="PF01975"/>
    </source>
</evidence>
<sequence>MRNGRTTGETINSGCQPSKLLKCLYSRDGGALGQPKGRQGPVHRLSVLPTLPVMHSETRLFSAILALASSVAGLNILLTNDDSRASANIRATFDALQKGGHNVLLVGSAVQRSGKGGTFVLPTSNIGEPGGEFETVKVVVYLVTALSDGVNTTKKRLLPLGIGITVNLPTFGPRSNCTNMRERASHQ</sequence>
<evidence type="ECO:0000313" key="3">
    <source>
        <dbReference type="Proteomes" id="UP000250043"/>
    </source>
</evidence>
<dbReference type="AlphaFoldDB" id="A0A8E2DT83"/>
<keyword evidence="3" id="KW-1185">Reference proteome</keyword>
<reference evidence="2 3" key="1">
    <citation type="submission" date="2016-07" db="EMBL/GenBank/DDBJ databases">
        <title>Draft genome of the white-rot fungus Obba rivulosa 3A-2.</title>
        <authorList>
            <consortium name="DOE Joint Genome Institute"/>
            <person name="Miettinen O."/>
            <person name="Riley R."/>
            <person name="Acob R."/>
            <person name="Barry K."/>
            <person name="Cullen D."/>
            <person name="De Vries R."/>
            <person name="Hainaut M."/>
            <person name="Hatakka A."/>
            <person name="Henrissat B."/>
            <person name="Hilden K."/>
            <person name="Kuo R."/>
            <person name="Labutti K."/>
            <person name="Lipzen A."/>
            <person name="Makela M.R."/>
            <person name="Sandor L."/>
            <person name="Spatafora J.W."/>
            <person name="Grigoriev I.V."/>
            <person name="Hibbett D.S."/>
        </authorList>
    </citation>
    <scope>NUCLEOTIDE SEQUENCE [LARGE SCALE GENOMIC DNA]</scope>
    <source>
        <strain evidence="2 3">3A-2</strain>
    </source>
</reference>
<dbReference type="GO" id="GO:0016787">
    <property type="term" value="F:hydrolase activity"/>
    <property type="evidence" value="ECO:0007669"/>
    <property type="project" value="InterPro"/>
</dbReference>
<accession>A0A8E2DT83</accession>
<dbReference type="EMBL" id="KV722337">
    <property type="protein sequence ID" value="OCH95268.1"/>
    <property type="molecule type" value="Genomic_DNA"/>
</dbReference>
<dbReference type="Proteomes" id="UP000250043">
    <property type="component" value="Unassembled WGS sequence"/>
</dbReference>
<evidence type="ECO:0000313" key="2">
    <source>
        <dbReference type="EMBL" id="OCH95268.1"/>
    </source>
</evidence>
<feature type="domain" description="Survival protein SurE-like phosphatase/nucleotidase" evidence="1">
    <location>
        <begin position="76"/>
        <end position="119"/>
    </location>
</feature>
<protein>
    <recommendedName>
        <fullName evidence="1">Survival protein SurE-like phosphatase/nucleotidase domain-containing protein</fullName>
    </recommendedName>
</protein>
<organism evidence="2 3">
    <name type="scientific">Obba rivulosa</name>
    <dbReference type="NCBI Taxonomy" id="1052685"/>
    <lineage>
        <taxon>Eukaryota</taxon>
        <taxon>Fungi</taxon>
        <taxon>Dikarya</taxon>
        <taxon>Basidiomycota</taxon>
        <taxon>Agaricomycotina</taxon>
        <taxon>Agaricomycetes</taxon>
        <taxon>Polyporales</taxon>
        <taxon>Gelatoporiaceae</taxon>
        <taxon>Obba</taxon>
    </lineage>
</organism>
<dbReference type="InterPro" id="IPR002828">
    <property type="entry name" value="SurE-like_Pase/nucleotidase"/>
</dbReference>
<proteinExistence type="predicted"/>
<name>A0A8E2DT83_9APHY</name>
<dbReference type="InterPro" id="IPR036523">
    <property type="entry name" value="SurE-like_sf"/>
</dbReference>
<dbReference type="Gene3D" id="3.40.1210.10">
    <property type="entry name" value="Survival protein SurE-like phosphatase/nucleotidase"/>
    <property type="match status" value="1"/>
</dbReference>
<gene>
    <name evidence="2" type="ORF">OBBRIDRAFT_788461</name>
</gene>
<dbReference type="SUPFAM" id="SSF64167">
    <property type="entry name" value="SurE-like"/>
    <property type="match status" value="1"/>
</dbReference>